<evidence type="ECO:0000313" key="1">
    <source>
        <dbReference type="EMBL" id="MBY26793.1"/>
    </source>
</evidence>
<proteinExistence type="predicted"/>
<protein>
    <submittedName>
        <fullName evidence="1">Uncharacterized protein</fullName>
    </submittedName>
</protein>
<sequence>MSGYDIHLQTRRFKHLHTCHCFVKEKIVTTVYALLNKNNTKTYSRMLRLINSTANRNSFKFNPTKFYIDVDLNIISAIEETFGRGITIKLSLYHYANSIWYKVKSLGLSQNNDVNIEKTIRRMCFLAMVPVEQIEETWIKIKEEAPQNESNKTVL</sequence>
<dbReference type="AlphaFoldDB" id="A0A2S2PBF9"/>
<reference evidence="1" key="1">
    <citation type="submission" date="2018-04" db="EMBL/GenBank/DDBJ databases">
        <title>Transcriptome of Schizaphis graminum biotype I.</title>
        <authorList>
            <person name="Scully E.D."/>
            <person name="Geib S.M."/>
            <person name="Palmer N.A."/>
            <person name="Koch K."/>
            <person name="Bradshaw J."/>
            <person name="Heng-Moss T."/>
            <person name="Sarath G."/>
        </authorList>
    </citation>
    <scope>NUCLEOTIDE SEQUENCE</scope>
</reference>
<gene>
    <name evidence="1" type="ORF">g.177498</name>
</gene>
<name>A0A2S2PBF9_SCHGA</name>
<accession>A0A2S2PBF9</accession>
<dbReference type="EMBL" id="GGMR01014174">
    <property type="protein sequence ID" value="MBY26793.1"/>
    <property type="molecule type" value="Transcribed_RNA"/>
</dbReference>
<organism evidence="1">
    <name type="scientific">Schizaphis graminum</name>
    <name type="common">Green bug aphid</name>
    <dbReference type="NCBI Taxonomy" id="13262"/>
    <lineage>
        <taxon>Eukaryota</taxon>
        <taxon>Metazoa</taxon>
        <taxon>Ecdysozoa</taxon>
        <taxon>Arthropoda</taxon>
        <taxon>Hexapoda</taxon>
        <taxon>Insecta</taxon>
        <taxon>Pterygota</taxon>
        <taxon>Neoptera</taxon>
        <taxon>Paraneoptera</taxon>
        <taxon>Hemiptera</taxon>
        <taxon>Sternorrhyncha</taxon>
        <taxon>Aphidomorpha</taxon>
        <taxon>Aphidoidea</taxon>
        <taxon>Aphididae</taxon>
        <taxon>Aphidini</taxon>
        <taxon>Schizaphis</taxon>
    </lineage>
</organism>